<dbReference type="SUPFAM" id="SSF55874">
    <property type="entry name" value="ATPase domain of HSP90 chaperone/DNA topoisomerase II/histidine kinase"/>
    <property type="match status" value="1"/>
</dbReference>
<dbReference type="EMBL" id="FQXJ01000020">
    <property type="protein sequence ID" value="SHI56676.1"/>
    <property type="molecule type" value="Genomic_DNA"/>
</dbReference>
<dbReference type="EC" id="2.7.13.3" evidence="3"/>
<dbReference type="GO" id="GO:0005886">
    <property type="term" value="C:plasma membrane"/>
    <property type="evidence" value="ECO:0007669"/>
    <property type="project" value="UniProtKB-SubCell"/>
</dbReference>
<feature type="domain" description="Histidine kinase" evidence="15">
    <location>
        <begin position="331"/>
        <end position="522"/>
    </location>
</feature>
<dbReference type="InterPro" id="IPR039506">
    <property type="entry name" value="SPOB_a"/>
</dbReference>
<dbReference type="GO" id="GO:0005524">
    <property type="term" value="F:ATP binding"/>
    <property type="evidence" value="ECO:0007669"/>
    <property type="project" value="UniProtKB-KW"/>
</dbReference>
<keyword evidence="5" id="KW-0597">Phosphoprotein</keyword>
<dbReference type="Pfam" id="PF17203">
    <property type="entry name" value="sCache_3_2"/>
    <property type="match status" value="1"/>
</dbReference>
<evidence type="ECO:0000256" key="7">
    <source>
        <dbReference type="ARBA" id="ARBA00022692"/>
    </source>
</evidence>
<keyword evidence="8" id="KW-0547">Nucleotide-binding</keyword>
<dbReference type="InterPro" id="IPR033463">
    <property type="entry name" value="sCache_3"/>
</dbReference>
<keyword evidence="7 14" id="KW-0812">Transmembrane</keyword>
<comment type="subcellular location">
    <subcellularLocation>
        <location evidence="2">Cell membrane</location>
        <topology evidence="2">Multi-pass membrane protein</topology>
    </subcellularLocation>
</comment>
<evidence type="ECO:0000256" key="14">
    <source>
        <dbReference type="SAM" id="Phobius"/>
    </source>
</evidence>
<keyword evidence="13 14" id="KW-0472">Membrane</keyword>
<protein>
    <recommendedName>
        <fullName evidence="3">histidine kinase</fullName>
        <ecNumber evidence="3">2.7.13.3</ecNumber>
    </recommendedName>
</protein>
<dbReference type="OrthoDB" id="9792686at2"/>
<dbReference type="InterPro" id="IPR016120">
    <property type="entry name" value="Sig_transdc_His_kin_SpoOB"/>
</dbReference>
<dbReference type="GO" id="GO:0000155">
    <property type="term" value="F:phosphorelay sensor kinase activity"/>
    <property type="evidence" value="ECO:0007669"/>
    <property type="project" value="InterPro"/>
</dbReference>
<keyword evidence="17" id="KW-1185">Reference proteome</keyword>
<dbReference type="Pfam" id="PF14689">
    <property type="entry name" value="SPOB_a"/>
    <property type="match status" value="1"/>
</dbReference>
<dbReference type="InterPro" id="IPR029151">
    <property type="entry name" value="Sensor-like_sf"/>
</dbReference>
<organism evidence="16 17">
    <name type="scientific">Desulfosporosinus lacus DSM 15449</name>
    <dbReference type="NCBI Taxonomy" id="1121420"/>
    <lineage>
        <taxon>Bacteria</taxon>
        <taxon>Bacillati</taxon>
        <taxon>Bacillota</taxon>
        <taxon>Clostridia</taxon>
        <taxon>Eubacteriales</taxon>
        <taxon>Desulfitobacteriaceae</taxon>
        <taxon>Desulfosporosinus</taxon>
    </lineage>
</organism>
<dbReference type="PRINTS" id="PR00344">
    <property type="entry name" value="BCTRLSENSOR"/>
</dbReference>
<evidence type="ECO:0000256" key="6">
    <source>
        <dbReference type="ARBA" id="ARBA00022679"/>
    </source>
</evidence>
<evidence type="ECO:0000256" key="4">
    <source>
        <dbReference type="ARBA" id="ARBA00022475"/>
    </source>
</evidence>
<evidence type="ECO:0000256" key="12">
    <source>
        <dbReference type="ARBA" id="ARBA00023012"/>
    </source>
</evidence>
<keyword evidence="12" id="KW-0902">Two-component regulatory system</keyword>
<evidence type="ECO:0000256" key="10">
    <source>
        <dbReference type="ARBA" id="ARBA00022840"/>
    </source>
</evidence>
<dbReference type="SMART" id="SM00387">
    <property type="entry name" value="HATPase_c"/>
    <property type="match status" value="1"/>
</dbReference>
<keyword evidence="4" id="KW-1003">Cell membrane</keyword>
<dbReference type="PANTHER" id="PTHR43547:SF10">
    <property type="entry name" value="SENSOR HISTIDINE KINASE DCUS"/>
    <property type="match status" value="1"/>
</dbReference>
<dbReference type="FunFam" id="3.30.450.20:FF:000018">
    <property type="entry name" value="Sensor histidine kinase DcuS"/>
    <property type="match status" value="1"/>
</dbReference>
<dbReference type="InterPro" id="IPR036890">
    <property type="entry name" value="HATPase_C_sf"/>
</dbReference>
<proteinExistence type="predicted"/>
<dbReference type="Gene3D" id="3.30.565.10">
    <property type="entry name" value="Histidine kinase-like ATPase, C-terminal domain"/>
    <property type="match status" value="1"/>
</dbReference>
<dbReference type="Gene3D" id="3.30.450.20">
    <property type="entry name" value="PAS domain"/>
    <property type="match status" value="2"/>
</dbReference>
<evidence type="ECO:0000259" key="15">
    <source>
        <dbReference type="PROSITE" id="PS50109"/>
    </source>
</evidence>
<evidence type="ECO:0000313" key="17">
    <source>
        <dbReference type="Proteomes" id="UP000183954"/>
    </source>
</evidence>
<dbReference type="Pfam" id="PF02518">
    <property type="entry name" value="HATPase_c"/>
    <property type="match status" value="1"/>
</dbReference>
<keyword evidence="10" id="KW-0067">ATP-binding</keyword>
<dbReference type="Proteomes" id="UP000183954">
    <property type="component" value="Unassembled WGS sequence"/>
</dbReference>
<dbReference type="AlphaFoldDB" id="A0A1M6C6N8"/>
<evidence type="ECO:0000256" key="3">
    <source>
        <dbReference type="ARBA" id="ARBA00012438"/>
    </source>
</evidence>
<dbReference type="RefSeq" id="WP_073032054.1">
    <property type="nucleotide sequence ID" value="NZ_FQXJ01000020.1"/>
</dbReference>
<feature type="transmembrane region" description="Helical" evidence="14">
    <location>
        <begin position="12"/>
        <end position="35"/>
    </location>
</feature>
<accession>A0A1M6C6N8</accession>
<keyword evidence="6" id="KW-0808">Transferase</keyword>
<evidence type="ECO:0000256" key="5">
    <source>
        <dbReference type="ARBA" id="ARBA00022553"/>
    </source>
</evidence>
<keyword evidence="9 16" id="KW-0418">Kinase</keyword>
<name>A0A1M6C6N8_9FIRM</name>
<evidence type="ECO:0000313" key="16">
    <source>
        <dbReference type="EMBL" id="SHI56676.1"/>
    </source>
</evidence>
<evidence type="ECO:0000256" key="13">
    <source>
        <dbReference type="ARBA" id="ARBA00023136"/>
    </source>
</evidence>
<feature type="transmembrane region" description="Helical" evidence="14">
    <location>
        <begin position="171"/>
        <end position="191"/>
    </location>
</feature>
<keyword evidence="11 14" id="KW-1133">Transmembrane helix</keyword>
<dbReference type="SUPFAM" id="SSF55890">
    <property type="entry name" value="Sporulation response regulatory protein Spo0B"/>
    <property type="match status" value="1"/>
</dbReference>
<gene>
    <name evidence="16" type="ORF">SAMN02746098_04298</name>
</gene>
<sequence>MGKPLPLRVRVFITTAISSLIPLILAISILHFSFIDSFEEQIANQAMDIATLASQRQDVIAGYYSENPVNDLQIIAEEIRNYTHATFVVFLDKEGKRHSHPNEALIGLPFTGGDEGPALHGQSYTSKAVGISGPSIRAFAPIFNGSQQIGAVAVGYFEPGISLTLAKIYKIFYLVIPLGLLLIVLFSILLANNIKNLIFGMEPLEIATLLKERDCMLQSVKEGIIAIDQNSEVTVVNQVAQNLFPPGTVFIGCHISKLIPDSQLTLVMSTQQPLEDEQLLINGNIVLTNRHPLVINNKIMGAIATFRPLTEVNRIAEELTGVKNIVGALRARTHEFLNKLHVISGLIQLEAYDEAKSYISSITLKEHSLVSFLIDSIQSSAVVGLLTGKASEAQEKQINLEIDRESQLVTLPKYFDEHAMIVVLGNLIENAFDTVAGQEKRLVRVLIKQSPHDICILIEDSGTGIPIEYRHRVFEAGFTSKEHGQGFGLPNCKNRIDVAGGTITFCTDENGTVFRIVIPYELP</sequence>
<evidence type="ECO:0000256" key="2">
    <source>
        <dbReference type="ARBA" id="ARBA00004651"/>
    </source>
</evidence>
<dbReference type="SUPFAM" id="SSF103190">
    <property type="entry name" value="Sensory domain-like"/>
    <property type="match status" value="1"/>
</dbReference>
<dbReference type="Gene3D" id="1.10.287.130">
    <property type="match status" value="1"/>
</dbReference>
<dbReference type="InterPro" id="IPR005467">
    <property type="entry name" value="His_kinase_dom"/>
</dbReference>
<comment type="catalytic activity">
    <reaction evidence="1">
        <text>ATP + protein L-histidine = ADP + protein N-phospho-L-histidine.</text>
        <dbReference type="EC" id="2.7.13.3"/>
    </reaction>
</comment>
<evidence type="ECO:0000256" key="9">
    <source>
        <dbReference type="ARBA" id="ARBA00022777"/>
    </source>
</evidence>
<evidence type="ECO:0000256" key="1">
    <source>
        <dbReference type="ARBA" id="ARBA00000085"/>
    </source>
</evidence>
<dbReference type="STRING" id="1121420.SAMN02746098_04298"/>
<evidence type="ECO:0000256" key="11">
    <source>
        <dbReference type="ARBA" id="ARBA00022989"/>
    </source>
</evidence>
<dbReference type="PROSITE" id="PS50109">
    <property type="entry name" value="HIS_KIN"/>
    <property type="match status" value="1"/>
</dbReference>
<evidence type="ECO:0000256" key="8">
    <source>
        <dbReference type="ARBA" id="ARBA00022741"/>
    </source>
</evidence>
<dbReference type="InterPro" id="IPR004358">
    <property type="entry name" value="Sig_transdc_His_kin-like_C"/>
</dbReference>
<dbReference type="InterPro" id="IPR003594">
    <property type="entry name" value="HATPase_dom"/>
</dbReference>
<reference evidence="17" key="1">
    <citation type="submission" date="2016-11" db="EMBL/GenBank/DDBJ databases">
        <authorList>
            <person name="Varghese N."/>
            <person name="Submissions S."/>
        </authorList>
    </citation>
    <scope>NUCLEOTIDE SEQUENCE [LARGE SCALE GENOMIC DNA]</scope>
    <source>
        <strain evidence="17">DSM 15449</strain>
    </source>
</reference>
<dbReference type="PANTHER" id="PTHR43547">
    <property type="entry name" value="TWO-COMPONENT HISTIDINE KINASE"/>
    <property type="match status" value="1"/>
</dbReference>